<sequence>MESPSLCRPYASETSDDDDPNVFAAADARKLRLLASVDQSEELKDYVLTTMRQLARMSSGLAMFLPTSSYKQGAFAALGDDAHVQSGADLMGRVWHGLHKVSASVNHLAQHVAGYDPVRDALDLTLLPPDPTMALEAIHAKLMLLRMKLDPQTDRVSATVLPLFQSAWTQGEDQARDHASASVACWKHAAADLQTRVKAAIATSPAPETALLVDVMSFLASMQVLQTPADQLASATLHRTQAIDLLVHQLQTALPPRPIEVPPPPPVRVDVPRYSHVRRQMLASQHLVTSPATSVTSVVSSAAAHTDHHAPPKKRPLQHGKEGLGEKKQRRPSTSPYASLSKERATKPSTTTHHLASPLPATASTPSSGPGRRKHVPTLDQKDEHDDETEDAAAAATPSDAVLAAYPRVVGCEKCHMNNNHDKMLLCDNNCGRGMSMTNNCCSPLVCVLSTEYHMYCLKPQLDVVPEDDWFCPECVKIPCLAVKCNRFCVFNERYCTRHLCKVKGCSYRCKKQGYCGKHSKVFVHDVLGGGDDDDDDADMDDPAANKSKW</sequence>
<name>A0A485KSC9_9STRA</name>
<protein>
    <submittedName>
        <fullName evidence="3">Aste57867_11055 protein</fullName>
    </submittedName>
</protein>
<dbReference type="Proteomes" id="UP000332933">
    <property type="component" value="Unassembled WGS sequence"/>
</dbReference>
<organism evidence="3 4">
    <name type="scientific">Aphanomyces stellatus</name>
    <dbReference type="NCBI Taxonomy" id="120398"/>
    <lineage>
        <taxon>Eukaryota</taxon>
        <taxon>Sar</taxon>
        <taxon>Stramenopiles</taxon>
        <taxon>Oomycota</taxon>
        <taxon>Saprolegniomycetes</taxon>
        <taxon>Saprolegniales</taxon>
        <taxon>Verrucalvaceae</taxon>
        <taxon>Aphanomyces</taxon>
    </lineage>
</organism>
<reference evidence="3" key="1">
    <citation type="submission" date="2019-03" db="EMBL/GenBank/DDBJ databases">
        <authorList>
            <person name="Gaulin E."/>
            <person name="Dumas B."/>
        </authorList>
    </citation>
    <scope>NUCLEOTIDE SEQUENCE [LARGE SCALE GENOMIC DNA]</scope>
    <source>
        <strain evidence="3">CBS 568.67</strain>
    </source>
</reference>
<feature type="compositionally biased region" description="Low complexity" evidence="1">
    <location>
        <begin position="355"/>
        <end position="370"/>
    </location>
</feature>
<gene>
    <name evidence="3" type="primary">Aste57867_11055</name>
    <name evidence="2" type="ORF">As57867_011013</name>
    <name evidence="3" type="ORF">ASTE57867_11055</name>
</gene>
<dbReference type="SUPFAM" id="SSF57903">
    <property type="entry name" value="FYVE/PHD zinc finger"/>
    <property type="match status" value="1"/>
</dbReference>
<dbReference type="OrthoDB" id="432829at2759"/>
<dbReference type="EMBL" id="VJMH01005247">
    <property type="protein sequence ID" value="KAF0698335.1"/>
    <property type="molecule type" value="Genomic_DNA"/>
</dbReference>
<dbReference type="InterPro" id="IPR013083">
    <property type="entry name" value="Znf_RING/FYVE/PHD"/>
</dbReference>
<evidence type="ECO:0000313" key="3">
    <source>
        <dbReference type="EMBL" id="VFT87923.1"/>
    </source>
</evidence>
<dbReference type="AlphaFoldDB" id="A0A485KSC9"/>
<evidence type="ECO:0000313" key="4">
    <source>
        <dbReference type="Proteomes" id="UP000332933"/>
    </source>
</evidence>
<feature type="region of interest" description="Disordered" evidence="1">
    <location>
        <begin position="285"/>
        <end position="396"/>
    </location>
</feature>
<evidence type="ECO:0000313" key="2">
    <source>
        <dbReference type="EMBL" id="KAF0698335.1"/>
    </source>
</evidence>
<dbReference type="EMBL" id="CAADRA010005268">
    <property type="protein sequence ID" value="VFT87923.1"/>
    <property type="molecule type" value="Genomic_DNA"/>
</dbReference>
<proteinExistence type="predicted"/>
<feature type="compositionally biased region" description="Low complexity" evidence="1">
    <location>
        <begin position="288"/>
        <end position="304"/>
    </location>
</feature>
<accession>A0A485KSC9</accession>
<reference evidence="2" key="2">
    <citation type="submission" date="2019-06" db="EMBL/GenBank/DDBJ databases">
        <title>Genomics analysis of Aphanomyces spp. identifies a new class of oomycete effector associated with host adaptation.</title>
        <authorList>
            <person name="Gaulin E."/>
        </authorList>
    </citation>
    <scope>NUCLEOTIDE SEQUENCE</scope>
    <source>
        <strain evidence="2">CBS 578.67</strain>
    </source>
</reference>
<dbReference type="InterPro" id="IPR011011">
    <property type="entry name" value="Znf_FYVE_PHD"/>
</dbReference>
<evidence type="ECO:0000256" key="1">
    <source>
        <dbReference type="SAM" id="MobiDB-lite"/>
    </source>
</evidence>
<dbReference type="Gene3D" id="3.30.40.10">
    <property type="entry name" value="Zinc/RING finger domain, C3HC4 (zinc finger)"/>
    <property type="match status" value="1"/>
</dbReference>
<keyword evidence="4" id="KW-1185">Reference proteome</keyword>